<evidence type="ECO:0000313" key="3">
    <source>
        <dbReference type="EMBL" id="CAB4898611.1"/>
    </source>
</evidence>
<dbReference type="PANTHER" id="PTHR43662:SF3">
    <property type="entry name" value="DOMAIN PROTEIN, PUTATIVE (AFU_ORTHOLOGUE AFUA_6G11970)-RELATED"/>
    <property type="match status" value="1"/>
</dbReference>
<reference evidence="3" key="1">
    <citation type="submission" date="2020-05" db="EMBL/GenBank/DDBJ databases">
        <authorList>
            <person name="Chiriac C."/>
            <person name="Salcher M."/>
            <person name="Ghai R."/>
            <person name="Kavagutti S V."/>
        </authorList>
    </citation>
    <scope>NUCLEOTIDE SEQUENCE</scope>
</reference>
<evidence type="ECO:0000259" key="2">
    <source>
        <dbReference type="Pfam" id="PF09362"/>
    </source>
</evidence>
<dbReference type="PANTHER" id="PTHR43662">
    <property type="match status" value="1"/>
</dbReference>
<feature type="compositionally biased region" description="Low complexity" evidence="1">
    <location>
        <begin position="315"/>
        <end position="344"/>
    </location>
</feature>
<evidence type="ECO:0000313" key="4">
    <source>
        <dbReference type="EMBL" id="CAB4968975.1"/>
    </source>
</evidence>
<name>A0A6J7FT60_9ZZZZ</name>
<feature type="region of interest" description="Disordered" evidence="1">
    <location>
        <begin position="302"/>
        <end position="344"/>
    </location>
</feature>
<protein>
    <submittedName>
        <fullName evidence="3">Unannotated protein</fullName>
    </submittedName>
</protein>
<dbReference type="AlphaFoldDB" id="A0A6J7FT60"/>
<dbReference type="Pfam" id="PF09362">
    <property type="entry name" value="DUF1996"/>
    <property type="match status" value="1"/>
</dbReference>
<dbReference type="EMBL" id="CAFBOF010000002">
    <property type="protein sequence ID" value="CAB4968975.1"/>
    <property type="molecule type" value="Genomic_DNA"/>
</dbReference>
<organism evidence="3">
    <name type="scientific">freshwater metagenome</name>
    <dbReference type="NCBI Taxonomy" id="449393"/>
    <lineage>
        <taxon>unclassified sequences</taxon>
        <taxon>metagenomes</taxon>
        <taxon>ecological metagenomes</taxon>
    </lineage>
</organism>
<sequence>MTSPAQIHAANKPRSRAVRSSVFFALATTLILIATACQPPVAPPAPPGEPAGNFAINCSFTHRLADDPIVKPGQAGASHSHDFFGNRSTNAATTLASLQAANTSCSDGQDRSGYWVPSLTVNGTLVNPTRVEAYYQGFGTEGQIKPFPTGLKLVAGDAMATSAQGEVTTWRCSTFDGSDFVSPPSCESSKLLTMVVRFPDCWDGVNLDSANHKSHLTNSFRTRAARGSCPTTHPVKVPRLRLAVQYPLSGPVNLTLASGGVFSGHADFFNAWNAGRLADRVCQQINHNVGCTVGNAVAAENDPAKGRSGDSVNLDTSVSDTTPTTTMPMPTTTTTVPPTTTTTVPSTTVSAASVQAFCKIEPTSGAV</sequence>
<dbReference type="InterPro" id="IPR018535">
    <property type="entry name" value="DUF1996"/>
</dbReference>
<dbReference type="EMBL" id="CAFBPQ010000003">
    <property type="protein sequence ID" value="CAB5014247.1"/>
    <property type="molecule type" value="Genomic_DNA"/>
</dbReference>
<feature type="domain" description="DUF1996" evidence="2">
    <location>
        <begin position="67"/>
        <end position="272"/>
    </location>
</feature>
<gene>
    <name evidence="3" type="ORF">UFOPK3605_00352</name>
    <name evidence="4" type="ORF">UFOPK3897_00177</name>
    <name evidence="5" type="ORF">UFOPK4121_00230</name>
</gene>
<evidence type="ECO:0000256" key="1">
    <source>
        <dbReference type="SAM" id="MobiDB-lite"/>
    </source>
</evidence>
<proteinExistence type="predicted"/>
<dbReference type="EMBL" id="CAFBMM010000008">
    <property type="protein sequence ID" value="CAB4898611.1"/>
    <property type="molecule type" value="Genomic_DNA"/>
</dbReference>
<evidence type="ECO:0000313" key="5">
    <source>
        <dbReference type="EMBL" id="CAB5014247.1"/>
    </source>
</evidence>
<accession>A0A6J7FT60</accession>